<evidence type="ECO:0000313" key="1">
    <source>
        <dbReference type="EMBL" id="AEG72707.1"/>
    </source>
</evidence>
<evidence type="ECO:0000313" key="2">
    <source>
        <dbReference type="Proteomes" id="UP000007952"/>
    </source>
</evidence>
<reference evidence="1 2" key="1">
    <citation type="journal article" date="2011" name="J. Bacteriol.">
        <title>Complete genome sequences of two hemotropic Mycoplasmas, Mycoplasma haemofelis strain Ohio2 and Mycoplasma suis strain Illinois.</title>
        <authorList>
            <person name="Messick J.B."/>
            <person name="Santos A.P."/>
            <person name="Guimaraes A.M."/>
        </authorList>
    </citation>
    <scope>NUCLEOTIDE SEQUENCE [LARGE SCALE GENOMIC DNA]</scope>
    <source>
        <strain evidence="1 2">Ohio2</strain>
    </source>
</reference>
<proteinExistence type="predicted"/>
<dbReference type="STRING" id="859194.MHF_0431"/>
<protein>
    <submittedName>
        <fullName evidence="1">Uncharacterized protein</fullName>
    </submittedName>
</protein>
<dbReference type="KEGG" id="mhf:MHF_0431"/>
<dbReference type="EMBL" id="CP002808">
    <property type="protein sequence ID" value="AEG72707.1"/>
    <property type="molecule type" value="Genomic_DNA"/>
</dbReference>
<dbReference type="HOGENOM" id="CLU_098620_0_0_14"/>
<reference key="2">
    <citation type="submission" date="2011-05" db="EMBL/GenBank/DDBJ databases">
        <title>The Genome of Mycoplasma haemofelis Strain Ohio2, a pathogenic hemoplasma of the cat.</title>
        <authorList>
            <person name="Santos A.P."/>
            <person name="Guimaraes A.M.S."/>
            <person name="SanMiguel P.J."/>
            <person name="Martin S.W."/>
            <person name="Messick J.B."/>
        </authorList>
    </citation>
    <scope>NUCLEOTIDE SEQUENCE</scope>
    <source>
        <strain>Ohio2</strain>
    </source>
</reference>
<accession>F6FHA2</accession>
<gene>
    <name evidence="1" type="ordered locus">MHF_0431</name>
</gene>
<organism evidence="1 2">
    <name type="scientific">Mycoplasma haemofelis (strain Ohio2)</name>
    <dbReference type="NCBI Taxonomy" id="859194"/>
    <lineage>
        <taxon>Bacteria</taxon>
        <taxon>Bacillati</taxon>
        <taxon>Mycoplasmatota</taxon>
        <taxon>Mollicutes</taxon>
        <taxon>Mycoplasmataceae</taxon>
        <taxon>Mycoplasma</taxon>
    </lineage>
</organism>
<sequence>MNSLSTKGLAGLAASTAVAGGAGMAIKLSSSKKELQSIKTLIKKHNPTKRLLLRRNNGESAEWKGVWKKYRTDYQNESNNPFNLTLVKAASIQDEAAPENFMTSCTSLSEEKVEGIKSDKYQLVDKYCTRLTFVSDLISDAGKRVLPKGNDGQSQEWKDLWKRYRKDNESKKTTGGVWGLTDSSWTENENLVEAPSNFREKCESESQVKTGDTSHDSFINVLKYCSVPI</sequence>
<dbReference type="BioCyc" id="MHAE859194:G1GR7-423-MONOMER"/>
<dbReference type="Proteomes" id="UP000007952">
    <property type="component" value="Chromosome"/>
</dbReference>
<name>F6FHA2_MYCHI</name>
<dbReference type="AlphaFoldDB" id="F6FHA2"/>